<dbReference type="OrthoDB" id="2435509at2759"/>
<feature type="region of interest" description="Disordered" evidence="1">
    <location>
        <begin position="39"/>
        <end position="105"/>
    </location>
</feature>
<dbReference type="PANTHER" id="PTHR42028:SF1">
    <property type="entry name" value="YALI0E30657P"/>
    <property type="match status" value="1"/>
</dbReference>
<evidence type="ECO:0000313" key="5">
    <source>
        <dbReference type="EMBL" id="RFU33920.1"/>
    </source>
</evidence>
<evidence type="ECO:0000256" key="3">
    <source>
        <dbReference type="SAM" id="SignalP"/>
    </source>
</evidence>
<keyword evidence="2" id="KW-1133">Transmembrane helix</keyword>
<keyword evidence="6" id="KW-1185">Reference proteome</keyword>
<dbReference type="Pfam" id="PF23585">
    <property type="entry name" value="DUF7137"/>
    <property type="match status" value="1"/>
</dbReference>
<feature type="chain" id="PRO_5017559979" description="DUF7137 domain-containing protein" evidence="3">
    <location>
        <begin position="19"/>
        <end position="282"/>
    </location>
</feature>
<dbReference type="InterPro" id="IPR055561">
    <property type="entry name" value="DUF7137"/>
</dbReference>
<protein>
    <recommendedName>
        <fullName evidence="4">DUF7137 domain-containing protein</fullName>
    </recommendedName>
</protein>
<dbReference type="AlphaFoldDB" id="A0A3E2HKJ2"/>
<evidence type="ECO:0000313" key="6">
    <source>
        <dbReference type="Proteomes" id="UP000258309"/>
    </source>
</evidence>
<dbReference type="OMA" id="WGWNYTN"/>
<evidence type="ECO:0000259" key="4">
    <source>
        <dbReference type="Pfam" id="PF23585"/>
    </source>
</evidence>
<reference evidence="5 6" key="1">
    <citation type="submission" date="2018-05" db="EMBL/GenBank/DDBJ databases">
        <title>Draft genome sequence of Scytalidium lignicola DSM 105466, a ubiquitous saprotrophic fungus.</title>
        <authorList>
            <person name="Buettner E."/>
            <person name="Gebauer A.M."/>
            <person name="Hofrichter M."/>
            <person name="Liers C."/>
            <person name="Kellner H."/>
        </authorList>
    </citation>
    <scope>NUCLEOTIDE SEQUENCE [LARGE SCALE GENOMIC DNA]</scope>
    <source>
        <strain evidence="5 6">DSM 105466</strain>
    </source>
</reference>
<dbReference type="EMBL" id="NCSJ02000028">
    <property type="protein sequence ID" value="RFU33920.1"/>
    <property type="molecule type" value="Genomic_DNA"/>
</dbReference>
<dbReference type="STRING" id="5539.A0A3E2HKJ2"/>
<feature type="domain" description="DUF7137" evidence="4">
    <location>
        <begin position="108"/>
        <end position="244"/>
    </location>
</feature>
<dbReference type="PANTHER" id="PTHR42028">
    <property type="entry name" value="CHROMOSOME 1, WHOLE GENOME SHOTGUN SEQUENCE"/>
    <property type="match status" value="1"/>
</dbReference>
<organism evidence="5 6">
    <name type="scientific">Scytalidium lignicola</name>
    <name type="common">Hyphomycete</name>
    <dbReference type="NCBI Taxonomy" id="5539"/>
    <lineage>
        <taxon>Eukaryota</taxon>
        <taxon>Fungi</taxon>
        <taxon>Dikarya</taxon>
        <taxon>Ascomycota</taxon>
        <taxon>Pezizomycotina</taxon>
        <taxon>Leotiomycetes</taxon>
        <taxon>Leotiomycetes incertae sedis</taxon>
        <taxon>Scytalidium</taxon>
    </lineage>
</organism>
<sequence length="282" mass="30197">MRIFVVFSLLLLSTFAAASLSWPNFLPDLDTIVVRQNNNDNSDKHAAQPTPSAQSSSPAESSRSTTSNNKKTTTTTQKPTGKGTSTVKPTGHTTNSTAPHHTLFDPTNPAGGISLISPAITDGQQFYKIGDFVTFKFNMTSVLATPTALDIMATCTVNKQLYTLAVNQTVHNATGAVTWDTSAYQKTAASAPLLNEFYTLIIYDAASSISAAPEAGYLAPYDQYIFGMYSPQAYTPLAEFQCATCSGALGDMERRALGMVLGMGVITVLSFTWFVTGLGIIW</sequence>
<name>A0A3E2HKJ2_SCYLI</name>
<dbReference type="Proteomes" id="UP000258309">
    <property type="component" value="Unassembled WGS sequence"/>
</dbReference>
<evidence type="ECO:0000256" key="2">
    <source>
        <dbReference type="SAM" id="Phobius"/>
    </source>
</evidence>
<feature type="non-terminal residue" evidence="5">
    <location>
        <position position="282"/>
    </location>
</feature>
<keyword evidence="2" id="KW-0812">Transmembrane</keyword>
<evidence type="ECO:0000256" key="1">
    <source>
        <dbReference type="SAM" id="MobiDB-lite"/>
    </source>
</evidence>
<feature type="compositionally biased region" description="Polar residues" evidence="1">
    <location>
        <begin position="87"/>
        <end position="99"/>
    </location>
</feature>
<keyword evidence="3" id="KW-0732">Signal</keyword>
<keyword evidence="2" id="KW-0472">Membrane</keyword>
<comment type="caution">
    <text evidence="5">The sequence shown here is derived from an EMBL/GenBank/DDBJ whole genome shotgun (WGS) entry which is preliminary data.</text>
</comment>
<feature type="transmembrane region" description="Helical" evidence="2">
    <location>
        <begin position="256"/>
        <end position="281"/>
    </location>
</feature>
<gene>
    <name evidence="5" type="ORF">B7463_g2444</name>
</gene>
<accession>A0A3E2HKJ2</accession>
<feature type="signal peptide" evidence="3">
    <location>
        <begin position="1"/>
        <end position="18"/>
    </location>
</feature>
<proteinExistence type="predicted"/>
<feature type="non-terminal residue" evidence="5">
    <location>
        <position position="1"/>
    </location>
</feature>
<feature type="compositionally biased region" description="Low complexity" evidence="1">
    <location>
        <begin position="47"/>
        <end position="86"/>
    </location>
</feature>